<organism evidence="1">
    <name type="scientific">Aphanomyces astaci</name>
    <name type="common">Crayfish plague agent</name>
    <dbReference type="NCBI Taxonomy" id="112090"/>
    <lineage>
        <taxon>Eukaryota</taxon>
        <taxon>Sar</taxon>
        <taxon>Stramenopiles</taxon>
        <taxon>Oomycota</taxon>
        <taxon>Saprolegniomycetes</taxon>
        <taxon>Saprolegniales</taxon>
        <taxon>Verrucalvaceae</taxon>
        <taxon>Aphanomyces</taxon>
    </lineage>
</organism>
<name>W4G7B1_APHAT</name>
<accession>W4G7B1</accession>
<dbReference type="RefSeq" id="XP_009835179.1">
    <property type="nucleotide sequence ID" value="XM_009836877.1"/>
</dbReference>
<reference evidence="1" key="1">
    <citation type="submission" date="2013-12" db="EMBL/GenBank/DDBJ databases">
        <title>The Genome Sequence of Aphanomyces astaci APO3.</title>
        <authorList>
            <consortium name="The Broad Institute Genomics Platform"/>
            <person name="Russ C."/>
            <person name="Tyler B."/>
            <person name="van West P."/>
            <person name="Dieguez-Uribeondo J."/>
            <person name="Young S.K."/>
            <person name="Zeng Q."/>
            <person name="Gargeya S."/>
            <person name="Fitzgerald M."/>
            <person name="Abouelleil A."/>
            <person name="Alvarado L."/>
            <person name="Chapman S.B."/>
            <person name="Gainer-Dewar J."/>
            <person name="Goldberg J."/>
            <person name="Griggs A."/>
            <person name="Gujja S."/>
            <person name="Hansen M."/>
            <person name="Howarth C."/>
            <person name="Imamovic A."/>
            <person name="Ireland A."/>
            <person name="Larimer J."/>
            <person name="McCowan C."/>
            <person name="Murphy C."/>
            <person name="Pearson M."/>
            <person name="Poon T.W."/>
            <person name="Priest M."/>
            <person name="Roberts A."/>
            <person name="Saif S."/>
            <person name="Shea T."/>
            <person name="Sykes S."/>
            <person name="Wortman J."/>
            <person name="Nusbaum C."/>
            <person name="Birren B."/>
        </authorList>
    </citation>
    <scope>NUCLEOTIDE SEQUENCE [LARGE SCALE GENOMIC DNA]</scope>
    <source>
        <strain evidence="1">APO3</strain>
    </source>
</reference>
<evidence type="ECO:0000313" key="1">
    <source>
        <dbReference type="EMBL" id="ETV75545.1"/>
    </source>
</evidence>
<dbReference type="GeneID" id="20812356"/>
<sequence>MWLQIASVAGVASLATFCGMHSLTLSNYCLKTHLTLRNATGW</sequence>
<dbReference type="EMBL" id="KI913140">
    <property type="protein sequence ID" value="ETV75545.1"/>
    <property type="molecule type" value="Genomic_DNA"/>
</dbReference>
<proteinExistence type="predicted"/>
<dbReference type="AlphaFoldDB" id="W4G7B1"/>
<dbReference type="VEuPathDB" id="FungiDB:H257_10360"/>
<gene>
    <name evidence="1" type="ORF">H257_10360</name>
</gene>
<protein>
    <submittedName>
        <fullName evidence="1">Uncharacterized protein</fullName>
    </submittedName>
</protein>